<dbReference type="EMBL" id="JBGFUD010001167">
    <property type="protein sequence ID" value="MFH4975866.1"/>
    <property type="molecule type" value="Genomic_DNA"/>
</dbReference>
<evidence type="ECO:0000313" key="2">
    <source>
        <dbReference type="EMBL" id="MFH4975866.1"/>
    </source>
</evidence>
<dbReference type="PROSITE" id="PS51910">
    <property type="entry name" value="GH18_2"/>
    <property type="match status" value="1"/>
</dbReference>
<dbReference type="AlphaFoldDB" id="A0ABD6EEN4"/>
<dbReference type="Proteomes" id="UP001608902">
    <property type="component" value="Unassembled WGS sequence"/>
</dbReference>
<dbReference type="InterPro" id="IPR050314">
    <property type="entry name" value="Glycosyl_Hydrlase_18"/>
</dbReference>
<dbReference type="PANTHER" id="PTHR11177">
    <property type="entry name" value="CHITINASE"/>
    <property type="match status" value="1"/>
</dbReference>
<evidence type="ECO:0000259" key="1">
    <source>
        <dbReference type="PROSITE" id="PS51910"/>
    </source>
</evidence>
<dbReference type="SUPFAM" id="SSF51445">
    <property type="entry name" value="(Trans)glycosidases"/>
    <property type="match status" value="1"/>
</dbReference>
<protein>
    <recommendedName>
        <fullName evidence="1">GH18 domain-containing protein</fullName>
    </recommendedName>
</protein>
<reference evidence="2 3" key="1">
    <citation type="submission" date="2024-08" db="EMBL/GenBank/DDBJ databases">
        <title>Gnathostoma spinigerum genome.</title>
        <authorList>
            <person name="Gonzalez-Bertolin B."/>
            <person name="Monzon S."/>
            <person name="Zaballos A."/>
            <person name="Jimenez P."/>
            <person name="Dekumyoy P."/>
            <person name="Varona S."/>
            <person name="Cuesta I."/>
            <person name="Sumanam S."/>
            <person name="Adisakwattana P."/>
            <person name="Gasser R.B."/>
            <person name="Hernandez-Gonzalez A."/>
            <person name="Young N.D."/>
            <person name="Perteguer M.J."/>
        </authorList>
    </citation>
    <scope>NUCLEOTIDE SEQUENCE [LARGE SCALE GENOMIC DNA]</scope>
    <source>
        <strain evidence="2">AL3</strain>
        <tissue evidence="2">Liver</tissue>
    </source>
</reference>
<sequence length="152" mass="17535">MEDSKSASTKRQNLLPTTNGGQYVRAAYFTNWSTRLTGRARYEPKKHYLIGLCTHIHYAFATINNDNTVSASEPYDLIGLEKTSNNTMEESFGLYERVNGLKLFDDGLKTLISIGNRERDTEPFKKRIGTIIISLLSFRLYRRCCRWLREAL</sequence>
<dbReference type="Gene3D" id="3.20.20.80">
    <property type="entry name" value="Glycosidases"/>
    <property type="match status" value="1"/>
</dbReference>
<dbReference type="InterPro" id="IPR017853">
    <property type="entry name" value="GH"/>
</dbReference>
<proteinExistence type="predicted"/>
<dbReference type="Pfam" id="PF00704">
    <property type="entry name" value="Glyco_hydro_18"/>
    <property type="match status" value="1"/>
</dbReference>
<comment type="caution">
    <text evidence="2">The sequence shown here is derived from an EMBL/GenBank/DDBJ whole genome shotgun (WGS) entry which is preliminary data.</text>
</comment>
<gene>
    <name evidence="2" type="ORF">AB6A40_002575</name>
</gene>
<evidence type="ECO:0000313" key="3">
    <source>
        <dbReference type="Proteomes" id="UP001608902"/>
    </source>
</evidence>
<organism evidence="2 3">
    <name type="scientific">Gnathostoma spinigerum</name>
    <dbReference type="NCBI Taxonomy" id="75299"/>
    <lineage>
        <taxon>Eukaryota</taxon>
        <taxon>Metazoa</taxon>
        <taxon>Ecdysozoa</taxon>
        <taxon>Nematoda</taxon>
        <taxon>Chromadorea</taxon>
        <taxon>Rhabditida</taxon>
        <taxon>Spirurina</taxon>
        <taxon>Gnathostomatomorpha</taxon>
        <taxon>Gnathostomatoidea</taxon>
        <taxon>Gnathostomatidae</taxon>
        <taxon>Gnathostoma</taxon>
    </lineage>
</organism>
<feature type="domain" description="GH18" evidence="1">
    <location>
        <begin position="23"/>
        <end position="152"/>
    </location>
</feature>
<dbReference type="PANTHER" id="PTHR11177:SF400">
    <property type="entry name" value="ENDOCHITINASE-RELATED"/>
    <property type="match status" value="1"/>
</dbReference>
<dbReference type="InterPro" id="IPR001223">
    <property type="entry name" value="Glyco_hydro18_cat"/>
</dbReference>
<accession>A0ABD6EEN4</accession>
<name>A0ABD6EEN4_9BILA</name>
<keyword evidence="3" id="KW-1185">Reference proteome</keyword>